<evidence type="ECO:0000313" key="2">
    <source>
        <dbReference type="Proteomes" id="UP001172680"/>
    </source>
</evidence>
<sequence>MAAGTETTENGAPTAAVDEIRARELYKYFKPAFFAASQSSSPDTVLTAHAQLVALRLNVQRALISLCDRGTQYFAAEASKTLSLDDTTKSDDPLDAIWAGPPPDGGPAYFEVLDCTKDERFNKLPFVCGGPCFKYYVGVPIRTKRGVNIGSLFAIDDKVGTPLSESKKQFLSVMADNIMAHLEMLKEKDDRKRSHHMNMCLAAFVDPEHQIRKRKRSRRSTAGSDSHNQPLRTASNVPNTGPGSPAANKLSPNGAASATGLTRNEAEESSVHDSEAEDSGTARIDDHAHLDTFKRASDLLRESLFLDAGGGVVFMDSTALPHLDPRDQTGASFHTSDEEDDRSIFQRRGSLDSIRVKPASTSGNPRRRAPQEGSRARPPADILAKSIVTPISDSVRGDDAADFTPLAAADVAKLIRRYPRGKLFTFEVDGVNSPSSGEDYAYGFDLSKPKRKTPSQTEVQLLLRHFPGARQIIFLPLWDSASSRWSAFFAYNTSDFHLATITEEVVEGIATGQVFKDFTSADVADLAPSTAGHGTMLKAPPRSNVEIILDISPRAWTFVTQPGAFRRIVMNIFGNALKYTKAGFIIVKLDAEELGTQRTTDKHQRDGVTTQVRLTITDSGQGISPQYMRTNLFTPFSQESSINPGTGLGLSLVRSIVTMLNGEINIQSALGVGTEVVVTLPMAKSTPSSSSSGSASTPSSAGSTIERARDDSISLVKENAHGRTVTLFSQRHSDDTPAQLEATKSLQKCLKTYLSGWMDFSVVEERSPPSLSDIVIVNEADVQALLLARPDALDPDSGLSVLILSTNASRHITKINAGAANVDYVSKPVGPIKLARALRRLNEKRENQDSQASSGTQKPETIVEEAGIQSRAIAVSSDDLVDEVVQAVEKVTLKSSDGASSDIPIIKQGSIIASEESSNAQMAMEPPGISEHSDSTEQKEEFPFPIKEQLNAEGIISPIIKPADLEVPGHRPPLNFRRTLSPTASEIRTHEPSHAAPMTLAGADVAAGTPAAVTTATPQAPPSQSPRLLLVDDNKVNLKLLHTFMKKRRYSDIYTAEDGLQAVDIFRNLIASDPPAPPDVCFMDVSMPLMNGFEATREIREIEAQYRTALPAMQTPAPCLIVALTGLASSRDQSEAFTSGMDLYMTKPVSFREVGRLLDNWEANGGAAAPGVPHGPVTGANVRDAPA</sequence>
<accession>A0ACC2YSV5</accession>
<protein>
    <submittedName>
        <fullName evidence="1">Uncharacterized protein</fullName>
    </submittedName>
</protein>
<dbReference type="Proteomes" id="UP001172680">
    <property type="component" value="Unassembled WGS sequence"/>
</dbReference>
<organism evidence="1 2">
    <name type="scientific">Coniosporium tulheliwenetii</name>
    <dbReference type="NCBI Taxonomy" id="3383036"/>
    <lineage>
        <taxon>Eukaryota</taxon>
        <taxon>Fungi</taxon>
        <taxon>Dikarya</taxon>
        <taxon>Ascomycota</taxon>
        <taxon>Pezizomycotina</taxon>
        <taxon>Dothideomycetes</taxon>
        <taxon>Dothideomycetes incertae sedis</taxon>
        <taxon>Coniosporium</taxon>
    </lineage>
</organism>
<proteinExistence type="predicted"/>
<gene>
    <name evidence="1" type="ORF">H2199_007037</name>
</gene>
<comment type="caution">
    <text evidence="1">The sequence shown here is derived from an EMBL/GenBank/DDBJ whole genome shotgun (WGS) entry which is preliminary data.</text>
</comment>
<evidence type="ECO:0000313" key="1">
    <source>
        <dbReference type="EMBL" id="KAJ9638350.1"/>
    </source>
</evidence>
<reference evidence="1" key="1">
    <citation type="submission" date="2022-10" db="EMBL/GenBank/DDBJ databases">
        <title>Culturing micro-colonial fungi from biological soil crusts in the Mojave desert and describing Neophaeococcomyces mojavensis, and introducing the new genera and species Taxawa tesnikishii.</title>
        <authorList>
            <person name="Kurbessoian T."/>
            <person name="Stajich J.E."/>
        </authorList>
    </citation>
    <scope>NUCLEOTIDE SEQUENCE</scope>
    <source>
        <strain evidence="1">JES_115</strain>
    </source>
</reference>
<keyword evidence="2" id="KW-1185">Reference proteome</keyword>
<dbReference type="EMBL" id="JAPDRP010000021">
    <property type="protein sequence ID" value="KAJ9638350.1"/>
    <property type="molecule type" value="Genomic_DNA"/>
</dbReference>
<name>A0ACC2YSV5_9PEZI</name>